<name>A0A443RPM9_9ACAR</name>
<dbReference type="PANTHER" id="PTHR11616">
    <property type="entry name" value="SODIUM/CHLORIDE DEPENDENT TRANSPORTER"/>
    <property type="match status" value="1"/>
</dbReference>
<evidence type="ECO:0000313" key="10">
    <source>
        <dbReference type="Proteomes" id="UP000285301"/>
    </source>
</evidence>
<evidence type="ECO:0000256" key="4">
    <source>
        <dbReference type="ARBA" id="ARBA00022692"/>
    </source>
</evidence>
<evidence type="ECO:0000256" key="6">
    <source>
        <dbReference type="ARBA" id="ARBA00022989"/>
    </source>
</evidence>
<sequence length="111" mass="13191">MLFFAGINRYYNNLKDMLGYEPCIWWKISWVYRNLTYMNYVYPWWGELIGWCLALSSMLCIPGYAIYLYLVTPGPFDQKMKALFRPDLPNLENECRQRALKEQGLTTVTPV</sequence>
<dbReference type="PROSITE" id="PS50267">
    <property type="entry name" value="NA_NEUROTRAN_SYMP_3"/>
    <property type="match status" value="1"/>
</dbReference>
<evidence type="ECO:0000256" key="3">
    <source>
        <dbReference type="ARBA" id="ARBA00022448"/>
    </source>
</evidence>
<reference evidence="9 10" key="1">
    <citation type="journal article" date="2018" name="Gigascience">
        <title>Genomes of trombidid mites reveal novel predicted allergens and laterally-transferred genes associated with secondary metabolism.</title>
        <authorList>
            <person name="Dong X."/>
            <person name="Chaisiri K."/>
            <person name="Xia D."/>
            <person name="Armstrong S.D."/>
            <person name="Fang Y."/>
            <person name="Donnelly M.J."/>
            <person name="Kadowaki T."/>
            <person name="McGarry J.W."/>
            <person name="Darby A.C."/>
            <person name="Makepeace B.L."/>
        </authorList>
    </citation>
    <scope>NUCLEOTIDE SEQUENCE [LARGE SCALE GENOMIC DNA]</scope>
    <source>
        <strain evidence="9">UoL-WK</strain>
    </source>
</reference>
<evidence type="ECO:0000256" key="5">
    <source>
        <dbReference type="ARBA" id="ARBA00022847"/>
    </source>
</evidence>
<protein>
    <submittedName>
        <fullName evidence="9">Sodium-and chloride-dependent GABA transporter 1-like protein</fullName>
    </submittedName>
</protein>
<evidence type="ECO:0000313" key="9">
    <source>
        <dbReference type="EMBL" id="RWS17235.1"/>
    </source>
</evidence>
<comment type="subcellular location">
    <subcellularLocation>
        <location evidence="1">Membrane</location>
        <topology evidence="1">Multi-pass membrane protein</topology>
    </subcellularLocation>
</comment>
<gene>
    <name evidence="9" type="ORF">B4U79_00821</name>
</gene>
<organism evidence="9 10">
    <name type="scientific">Dinothrombium tinctorium</name>
    <dbReference type="NCBI Taxonomy" id="1965070"/>
    <lineage>
        <taxon>Eukaryota</taxon>
        <taxon>Metazoa</taxon>
        <taxon>Ecdysozoa</taxon>
        <taxon>Arthropoda</taxon>
        <taxon>Chelicerata</taxon>
        <taxon>Arachnida</taxon>
        <taxon>Acari</taxon>
        <taxon>Acariformes</taxon>
        <taxon>Trombidiformes</taxon>
        <taxon>Prostigmata</taxon>
        <taxon>Anystina</taxon>
        <taxon>Parasitengona</taxon>
        <taxon>Trombidioidea</taxon>
        <taxon>Trombidiidae</taxon>
        <taxon>Dinothrombium</taxon>
    </lineage>
</organism>
<dbReference type="OrthoDB" id="6581954at2759"/>
<accession>A0A443RPM9</accession>
<comment type="caution">
    <text evidence="9">The sequence shown here is derived from an EMBL/GenBank/DDBJ whole genome shotgun (WGS) entry which is preliminary data.</text>
</comment>
<proteinExistence type="inferred from homology"/>
<dbReference type="Proteomes" id="UP000285301">
    <property type="component" value="Unassembled WGS sequence"/>
</dbReference>
<dbReference type="Pfam" id="PF00209">
    <property type="entry name" value="SNF"/>
    <property type="match status" value="1"/>
</dbReference>
<keyword evidence="7 8" id="KW-0472">Membrane</keyword>
<evidence type="ECO:0000256" key="2">
    <source>
        <dbReference type="ARBA" id="ARBA00006459"/>
    </source>
</evidence>
<keyword evidence="5" id="KW-0769">Symport</keyword>
<keyword evidence="10" id="KW-1185">Reference proteome</keyword>
<dbReference type="InterPro" id="IPR037272">
    <property type="entry name" value="SNS_sf"/>
</dbReference>
<comment type="similarity">
    <text evidence="2">Belongs to the sodium:neurotransmitter symporter (SNF) (TC 2.A.22) family.</text>
</comment>
<evidence type="ECO:0000256" key="7">
    <source>
        <dbReference type="ARBA" id="ARBA00023136"/>
    </source>
</evidence>
<evidence type="ECO:0000256" key="1">
    <source>
        <dbReference type="ARBA" id="ARBA00004141"/>
    </source>
</evidence>
<dbReference type="EMBL" id="NCKU01000105">
    <property type="protein sequence ID" value="RWS17235.1"/>
    <property type="molecule type" value="Genomic_DNA"/>
</dbReference>
<dbReference type="GO" id="GO:0035725">
    <property type="term" value="P:sodium ion transmembrane transport"/>
    <property type="evidence" value="ECO:0007669"/>
    <property type="project" value="TreeGrafter"/>
</dbReference>
<dbReference type="GO" id="GO:0015293">
    <property type="term" value="F:symporter activity"/>
    <property type="evidence" value="ECO:0007669"/>
    <property type="project" value="UniProtKB-KW"/>
</dbReference>
<keyword evidence="6 8" id="KW-1133">Transmembrane helix</keyword>
<keyword evidence="3" id="KW-0813">Transport</keyword>
<dbReference type="SUPFAM" id="SSF161070">
    <property type="entry name" value="SNF-like"/>
    <property type="match status" value="1"/>
</dbReference>
<dbReference type="GO" id="GO:0006865">
    <property type="term" value="P:amino acid transport"/>
    <property type="evidence" value="ECO:0007669"/>
    <property type="project" value="TreeGrafter"/>
</dbReference>
<feature type="transmembrane region" description="Helical" evidence="8">
    <location>
        <begin position="48"/>
        <end position="71"/>
    </location>
</feature>
<keyword evidence="4 8" id="KW-0812">Transmembrane</keyword>
<dbReference type="PANTHER" id="PTHR11616:SF265">
    <property type="entry name" value="TRANSPORTER"/>
    <property type="match status" value="1"/>
</dbReference>
<dbReference type="GO" id="GO:0005886">
    <property type="term" value="C:plasma membrane"/>
    <property type="evidence" value="ECO:0007669"/>
    <property type="project" value="TreeGrafter"/>
</dbReference>
<dbReference type="InterPro" id="IPR000175">
    <property type="entry name" value="Na/ntran_symport"/>
</dbReference>
<evidence type="ECO:0000256" key="8">
    <source>
        <dbReference type="SAM" id="Phobius"/>
    </source>
</evidence>
<dbReference type="AlphaFoldDB" id="A0A443RPM9"/>